<sequence>MQILSHWPGEPESKSALVDWIFEDPRSKALLAEIEQVAPSEASVLISGEPGTGKELVARYIHSRSLRPHGPFLTVSCGAFSEALVDAELFGHESGAFAGAFGTQSGRFEQADGGTLFLDEIDDLPMLVQTKLLRALKDREVIRHGGSKGIPVDVRVLASTTARFEERIAAGQFRADLYYRLNVVNMEVLPLSERRGDIVPLARYFIKEYSRQLNYSGASLTQDAERVLTDFAWRGNVRELENVVHRTLLMSNGGEIGADDLRFPARHSGTRAGHAPGAAPEVSSPAPATPASGLDALRAAVRRLCDEGTGNLHQVIEEAVFSEVFRYGHHSQSEAARLLGISRNVVRARLVRSGDIGEPRRVAPQSEPALKKSDA</sequence>
<proteinExistence type="predicted"/>
<gene>
    <name evidence="1" type="ORF">VSR83_33440</name>
</gene>
<dbReference type="EMBL" id="JAYMRU010000034">
    <property type="protein sequence ID" value="MEM5404866.1"/>
    <property type="molecule type" value="Genomic_DNA"/>
</dbReference>
<protein>
    <submittedName>
        <fullName evidence="1">Sigma-54 dependent transcriptional regulator</fullName>
    </submittedName>
</protein>
<keyword evidence="2" id="KW-1185">Reference proteome</keyword>
<accession>A0ACC6RTM0</accession>
<name>A0ACC6RTM0_9BURK</name>
<reference evidence="1" key="1">
    <citation type="submission" date="2024-01" db="EMBL/GenBank/DDBJ databases">
        <title>The diversity of rhizobia nodulating Mimosa spp. in eleven states of Brazil covering several biomes is determined by host plant, location, and edaphic factors.</title>
        <authorList>
            <person name="Rouws L."/>
            <person name="Barauna A."/>
            <person name="Beukes C."/>
            <person name="De Faria S.M."/>
            <person name="Gross E."/>
            <person name="Dos Reis Junior F.B."/>
            <person name="Simon M."/>
            <person name="Maluk M."/>
            <person name="Odee D.W."/>
            <person name="Kenicer G."/>
            <person name="Young J.P.W."/>
            <person name="Reis V.M."/>
            <person name="Zilli J."/>
            <person name="James E.K."/>
        </authorList>
    </citation>
    <scope>NUCLEOTIDE SEQUENCE</scope>
    <source>
        <strain evidence="1">JPY452</strain>
    </source>
</reference>
<evidence type="ECO:0000313" key="1">
    <source>
        <dbReference type="EMBL" id="MEM5404866.1"/>
    </source>
</evidence>
<evidence type="ECO:0000313" key="2">
    <source>
        <dbReference type="Proteomes" id="UP001392318"/>
    </source>
</evidence>
<organism evidence="1 2">
    <name type="scientific">Paraburkholderia unamae</name>
    <dbReference type="NCBI Taxonomy" id="219649"/>
    <lineage>
        <taxon>Bacteria</taxon>
        <taxon>Pseudomonadati</taxon>
        <taxon>Pseudomonadota</taxon>
        <taxon>Betaproteobacteria</taxon>
        <taxon>Burkholderiales</taxon>
        <taxon>Burkholderiaceae</taxon>
        <taxon>Paraburkholderia</taxon>
    </lineage>
</organism>
<dbReference type="Proteomes" id="UP001392318">
    <property type="component" value="Unassembled WGS sequence"/>
</dbReference>
<comment type="caution">
    <text evidence="1">The sequence shown here is derived from an EMBL/GenBank/DDBJ whole genome shotgun (WGS) entry which is preliminary data.</text>
</comment>